<accession>A0A0D1ZDN4</accession>
<dbReference type="PRINTS" id="PR00080">
    <property type="entry name" value="SDRFAMILY"/>
</dbReference>
<dbReference type="InterPro" id="IPR002347">
    <property type="entry name" value="SDR_fam"/>
</dbReference>
<dbReference type="SUPFAM" id="SSF51735">
    <property type="entry name" value="NAD(P)-binding Rossmann-fold domains"/>
    <property type="match status" value="1"/>
</dbReference>
<evidence type="ECO:0000256" key="1">
    <source>
        <dbReference type="ARBA" id="ARBA00006484"/>
    </source>
</evidence>
<dbReference type="Proteomes" id="UP000054302">
    <property type="component" value="Unassembled WGS sequence"/>
</dbReference>
<dbReference type="STRING" id="212818.A0A0D1ZDN4"/>
<comment type="similarity">
    <text evidence="1">Belongs to the short-chain dehydrogenases/reductases (SDR) family.</text>
</comment>
<dbReference type="RefSeq" id="XP_016224401.1">
    <property type="nucleotide sequence ID" value="XM_016368613.1"/>
</dbReference>
<dbReference type="OrthoDB" id="5325318at2759"/>
<proteinExistence type="inferred from homology"/>
<name>A0A0D1ZDN4_EXOME</name>
<dbReference type="HOGENOM" id="CLU_010194_1_1_1"/>
<dbReference type="PANTHER" id="PTHR43008:SF4">
    <property type="entry name" value="CHAIN DEHYDROGENASE, PUTATIVE (AFU_ORTHOLOGUE AFUA_4G08710)-RELATED"/>
    <property type="match status" value="1"/>
</dbReference>
<reference evidence="4 5" key="1">
    <citation type="submission" date="2015-01" db="EMBL/GenBank/DDBJ databases">
        <title>The Genome Sequence of Exophiala mesophila CBS40295.</title>
        <authorList>
            <consortium name="The Broad Institute Genomics Platform"/>
            <person name="Cuomo C."/>
            <person name="de Hoog S."/>
            <person name="Gorbushina A."/>
            <person name="Stielow B."/>
            <person name="Teixiera M."/>
            <person name="Abouelleil A."/>
            <person name="Chapman S.B."/>
            <person name="Priest M."/>
            <person name="Young S.K."/>
            <person name="Wortman J."/>
            <person name="Nusbaum C."/>
            <person name="Birren B."/>
        </authorList>
    </citation>
    <scope>NUCLEOTIDE SEQUENCE [LARGE SCALE GENOMIC DNA]</scope>
    <source>
        <strain evidence="4 5">CBS 40295</strain>
    </source>
</reference>
<keyword evidence="3" id="KW-0560">Oxidoreductase</keyword>
<dbReference type="PROSITE" id="PS00061">
    <property type="entry name" value="ADH_SHORT"/>
    <property type="match status" value="1"/>
</dbReference>
<dbReference type="GO" id="GO:0050664">
    <property type="term" value="F:oxidoreductase activity, acting on NAD(P)H, oxygen as acceptor"/>
    <property type="evidence" value="ECO:0007669"/>
    <property type="project" value="TreeGrafter"/>
</dbReference>
<dbReference type="EMBL" id="KN847522">
    <property type="protein sequence ID" value="KIV92827.1"/>
    <property type="molecule type" value="Genomic_DNA"/>
</dbReference>
<dbReference type="Gene3D" id="3.40.50.720">
    <property type="entry name" value="NAD(P)-binding Rossmann-like Domain"/>
    <property type="match status" value="1"/>
</dbReference>
<dbReference type="GeneID" id="27321937"/>
<dbReference type="Pfam" id="PF13561">
    <property type="entry name" value="adh_short_C2"/>
    <property type="match status" value="1"/>
</dbReference>
<evidence type="ECO:0000256" key="2">
    <source>
        <dbReference type="ARBA" id="ARBA00022857"/>
    </source>
</evidence>
<dbReference type="InterPro" id="IPR020904">
    <property type="entry name" value="Sc_DH/Rdtase_CS"/>
</dbReference>
<dbReference type="OMA" id="RCENSDV"/>
<dbReference type="PRINTS" id="PR00081">
    <property type="entry name" value="GDHRDH"/>
</dbReference>
<evidence type="ECO:0000313" key="5">
    <source>
        <dbReference type="Proteomes" id="UP000054302"/>
    </source>
</evidence>
<evidence type="ECO:0000256" key="3">
    <source>
        <dbReference type="ARBA" id="ARBA00023002"/>
    </source>
</evidence>
<dbReference type="InterPro" id="IPR036291">
    <property type="entry name" value="NAD(P)-bd_dom_sf"/>
</dbReference>
<protein>
    <submittedName>
        <fullName evidence="4">Uncharacterized protein</fullName>
    </submittedName>
</protein>
<dbReference type="GO" id="GO:0016616">
    <property type="term" value="F:oxidoreductase activity, acting on the CH-OH group of donors, NAD or NADP as acceptor"/>
    <property type="evidence" value="ECO:0007669"/>
    <property type="project" value="UniProtKB-ARBA"/>
</dbReference>
<keyword evidence="5" id="KW-1185">Reference proteome</keyword>
<evidence type="ECO:0000313" key="4">
    <source>
        <dbReference type="EMBL" id="KIV92827.1"/>
    </source>
</evidence>
<dbReference type="PANTHER" id="PTHR43008">
    <property type="entry name" value="BENZIL REDUCTASE"/>
    <property type="match status" value="1"/>
</dbReference>
<organism evidence="4 5">
    <name type="scientific">Exophiala mesophila</name>
    <name type="common">Black yeast-like fungus</name>
    <dbReference type="NCBI Taxonomy" id="212818"/>
    <lineage>
        <taxon>Eukaryota</taxon>
        <taxon>Fungi</taxon>
        <taxon>Dikarya</taxon>
        <taxon>Ascomycota</taxon>
        <taxon>Pezizomycotina</taxon>
        <taxon>Eurotiomycetes</taxon>
        <taxon>Chaetothyriomycetidae</taxon>
        <taxon>Chaetothyriales</taxon>
        <taxon>Herpotrichiellaceae</taxon>
        <taxon>Exophiala</taxon>
    </lineage>
</organism>
<dbReference type="FunFam" id="3.40.50.720:FF:000084">
    <property type="entry name" value="Short-chain dehydrogenase reductase"/>
    <property type="match status" value="1"/>
</dbReference>
<keyword evidence="2" id="KW-0521">NADP</keyword>
<dbReference type="VEuPathDB" id="FungiDB:PV10_04092"/>
<sequence>MEDDGSIQATQAKDEESFQSLRVHDLLSLKGKVTVITGGGRGIGLAMARAVVEMGGDVALLDRLDESVDDLGEMEQTFQIRMRYYRVDVTNMSALSDAFKRVKEDFGSIDNCITAAGIVVDRPFSDHEWDECSRMLNVNVMGSFFSAQLASQVMREQSTGGSIIFICSSAAHAATPSRRMSMYSATKGAILSLTRSLAVELAPFDIRVNCVSPGFIATEMVLDQASKNENVWQGIKNGPPLKRIGYRAELKGITAYLLSGAAAYTTGAECVVDGGMTCGRI</sequence>
<gene>
    <name evidence="4" type="ORF">PV10_04092</name>
</gene>
<dbReference type="AlphaFoldDB" id="A0A0D1ZDN4"/>